<evidence type="ECO:0000256" key="1">
    <source>
        <dbReference type="SAM" id="Phobius"/>
    </source>
</evidence>
<accession>N1Q3E1</accession>
<sequence length="53" mass="5940">MSAIWLRFATKVLGELLAVGVLVSFAEFRRENRYSHHVSSLCISTELLSRSAS</sequence>
<protein>
    <submittedName>
        <fullName evidence="2">Uncharacterized protein</fullName>
    </submittedName>
</protein>
<keyword evidence="1" id="KW-0812">Transmembrane</keyword>
<name>N1Q3E1_DOTSN</name>
<proteinExistence type="predicted"/>
<dbReference type="Proteomes" id="UP000016933">
    <property type="component" value="Unassembled WGS sequence"/>
</dbReference>
<organism evidence="2 3">
    <name type="scientific">Dothistroma septosporum (strain NZE10 / CBS 128990)</name>
    <name type="common">Red band needle blight fungus</name>
    <name type="synonym">Mycosphaerella pini</name>
    <dbReference type="NCBI Taxonomy" id="675120"/>
    <lineage>
        <taxon>Eukaryota</taxon>
        <taxon>Fungi</taxon>
        <taxon>Dikarya</taxon>
        <taxon>Ascomycota</taxon>
        <taxon>Pezizomycotina</taxon>
        <taxon>Dothideomycetes</taxon>
        <taxon>Dothideomycetidae</taxon>
        <taxon>Mycosphaerellales</taxon>
        <taxon>Mycosphaerellaceae</taxon>
        <taxon>Dothistroma</taxon>
    </lineage>
</organism>
<dbReference type="EMBL" id="KB446535">
    <property type="protein sequence ID" value="EME50197.1"/>
    <property type="molecule type" value="Genomic_DNA"/>
</dbReference>
<dbReference type="HOGENOM" id="CLU_3068647_0_0_1"/>
<evidence type="ECO:0000313" key="2">
    <source>
        <dbReference type="EMBL" id="EME50197.1"/>
    </source>
</evidence>
<gene>
    <name evidence="2" type="ORF">DOTSEDRAFT_68910</name>
</gene>
<dbReference type="AlphaFoldDB" id="N1Q3E1"/>
<reference evidence="2 3" key="2">
    <citation type="journal article" date="2012" name="PLoS Pathog.">
        <title>Diverse lifestyles and strategies of plant pathogenesis encoded in the genomes of eighteen Dothideomycetes fungi.</title>
        <authorList>
            <person name="Ohm R.A."/>
            <person name="Feau N."/>
            <person name="Henrissat B."/>
            <person name="Schoch C.L."/>
            <person name="Horwitz B.A."/>
            <person name="Barry K.W."/>
            <person name="Condon B.J."/>
            <person name="Copeland A.C."/>
            <person name="Dhillon B."/>
            <person name="Glaser F."/>
            <person name="Hesse C.N."/>
            <person name="Kosti I."/>
            <person name="LaButti K."/>
            <person name="Lindquist E.A."/>
            <person name="Lucas S."/>
            <person name="Salamov A.A."/>
            <person name="Bradshaw R.E."/>
            <person name="Ciuffetti L."/>
            <person name="Hamelin R.C."/>
            <person name="Kema G.H.J."/>
            <person name="Lawrence C."/>
            <person name="Scott J.A."/>
            <person name="Spatafora J.W."/>
            <person name="Turgeon B.G."/>
            <person name="de Wit P.J.G.M."/>
            <person name="Zhong S."/>
            <person name="Goodwin S.B."/>
            <person name="Grigoriev I.V."/>
        </authorList>
    </citation>
    <scope>NUCLEOTIDE SEQUENCE [LARGE SCALE GENOMIC DNA]</scope>
    <source>
        <strain evidence="3">NZE10 / CBS 128990</strain>
    </source>
</reference>
<reference evidence="3" key="1">
    <citation type="journal article" date="2012" name="PLoS Genet.">
        <title>The genomes of the fungal plant pathogens Cladosporium fulvum and Dothistroma septosporum reveal adaptation to different hosts and lifestyles but also signatures of common ancestry.</title>
        <authorList>
            <person name="de Wit P.J.G.M."/>
            <person name="van der Burgt A."/>
            <person name="Oekmen B."/>
            <person name="Stergiopoulos I."/>
            <person name="Abd-Elsalam K.A."/>
            <person name="Aerts A.L."/>
            <person name="Bahkali A.H."/>
            <person name="Beenen H.G."/>
            <person name="Chettri P."/>
            <person name="Cox M.P."/>
            <person name="Datema E."/>
            <person name="de Vries R.P."/>
            <person name="Dhillon B."/>
            <person name="Ganley A.R."/>
            <person name="Griffiths S.A."/>
            <person name="Guo Y."/>
            <person name="Hamelin R.C."/>
            <person name="Henrissat B."/>
            <person name="Kabir M.S."/>
            <person name="Jashni M.K."/>
            <person name="Kema G."/>
            <person name="Klaubauf S."/>
            <person name="Lapidus A."/>
            <person name="Levasseur A."/>
            <person name="Lindquist E."/>
            <person name="Mehrabi R."/>
            <person name="Ohm R.A."/>
            <person name="Owen T.J."/>
            <person name="Salamov A."/>
            <person name="Schwelm A."/>
            <person name="Schijlen E."/>
            <person name="Sun H."/>
            <person name="van den Burg H.A."/>
            <person name="van Ham R.C.H.J."/>
            <person name="Zhang S."/>
            <person name="Goodwin S.B."/>
            <person name="Grigoriev I.V."/>
            <person name="Collemare J."/>
            <person name="Bradshaw R.E."/>
        </authorList>
    </citation>
    <scope>NUCLEOTIDE SEQUENCE [LARGE SCALE GENOMIC DNA]</scope>
    <source>
        <strain evidence="3">NZE10 / CBS 128990</strain>
    </source>
</reference>
<evidence type="ECO:0000313" key="3">
    <source>
        <dbReference type="Proteomes" id="UP000016933"/>
    </source>
</evidence>
<keyword evidence="1" id="KW-0472">Membrane</keyword>
<feature type="transmembrane region" description="Helical" evidence="1">
    <location>
        <begin position="6"/>
        <end position="26"/>
    </location>
</feature>
<keyword evidence="1" id="KW-1133">Transmembrane helix</keyword>
<keyword evidence="3" id="KW-1185">Reference proteome</keyword>